<sequence length="450" mass="47834">MHITPKHLLVKRQGADPLALPSGDGIGSGTIAPSSQPTNTQLLTGQGSGVPSSVFLPLASGTLVELPSTSSVLATTSPTSPPAPAQSPPPSGSGSSLSTGAVIGICVGAAAVLAALVLLVRWILKRTTPKPRPQRPRDGLTPSSASRNRNAQGEDERRRSKLEPWSKLGEDDDRWEGMAKPDASQEKDMAEKAGDADGLRMFNKTPSLRSVSEEKGPTSDGHNFDMSTMPNFAKYHPDLAKEFASAPPQRPFVGRTADDSPVVSWDGETAHDSFLSLGRSSNHVSADMSPTTVMARQTPPATVSHPHYWESAEVLTMDEAPSDKNGRPSGEQHNPFADEIESRRTVANPFFAAHADIPRSRSNPFADNHSVKTRSRRSTVTRRSDVSEADTVRAGQAINSLLAALNGPDEPGNRDTIRSSMVSTSVESAFMTAENASISNFPIPPSPKAM</sequence>
<comment type="subcellular location">
    <subcellularLocation>
        <location evidence="1">Membrane</location>
        <topology evidence="1">Single-pass membrane protein</topology>
    </subcellularLocation>
</comment>
<feature type="compositionally biased region" description="Polar residues" evidence="5">
    <location>
        <begin position="141"/>
        <end position="151"/>
    </location>
</feature>
<evidence type="ECO:0000313" key="8">
    <source>
        <dbReference type="Proteomes" id="UP000298061"/>
    </source>
</evidence>
<accession>A0A4Z0ABG4</accession>
<dbReference type="STRING" id="135208.A0A4Z0ABG4"/>
<dbReference type="OrthoDB" id="2670057at2759"/>
<feature type="compositionally biased region" description="Basic and acidic residues" evidence="5">
    <location>
        <begin position="175"/>
        <end position="198"/>
    </location>
</feature>
<evidence type="ECO:0000256" key="4">
    <source>
        <dbReference type="ARBA" id="ARBA00023136"/>
    </source>
</evidence>
<dbReference type="InterPro" id="IPR051694">
    <property type="entry name" value="Immunoregulatory_rcpt-like"/>
</dbReference>
<evidence type="ECO:0000256" key="1">
    <source>
        <dbReference type="ARBA" id="ARBA00004167"/>
    </source>
</evidence>
<dbReference type="AlphaFoldDB" id="A0A4Z0ABG4"/>
<dbReference type="Proteomes" id="UP000298061">
    <property type="component" value="Unassembled WGS sequence"/>
</dbReference>
<feature type="region of interest" description="Disordered" evidence="5">
    <location>
        <begin position="240"/>
        <end position="264"/>
    </location>
</feature>
<dbReference type="PANTHER" id="PTHR15549:SF33">
    <property type="entry name" value="MEMBRANE PROTEIN WSC4, PUTATIVE (AFU_ORTHOLOGUE AFUA_5G09020)-RELATED"/>
    <property type="match status" value="1"/>
</dbReference>
<name>A0A4Z0ABG4_9AGAM</name>
<feature type="region of interest" description="Disordered" evidence="5">
    <location>
        <begin position="19"/>
        <end position="47"/>
    </location>
</feature>
<feature type="compositionally biased region" description="Polar residues" evidence="5">
    <location>
        <begin position="31"/>
        <end position="47"/>
    </location>
</feature>
<feature type="region of interest" description="Disordered" evidence="5">
    <location>
        <begin position="128"/>
        <end position="224"/>
    </location>
</feature>
<feature type="transmembrane region" description="Helical" evidence="6">
    <location>
        <begin position="101"/>
        <end position="124"/>
    </location>
</feature>
<reference evidence="7 8" key="1">
    <citation type="submission" date="2019-02" db="EMBL/GenBank/DDBJ databases">
        <title>Genome sequencing of the rare red list fungi Hericium alpestre (H. flagellum).</title>
        <authorList>
            <person name="Buettner E."/>
            <person name="Kellner H."/>
        </authorList>
    </citation>
    <scope>NUCLEOTIDE SEQUENCE [LARGE SCALE GENOMIC DNA]</scope>
    <source>
        <strain evidence="7 8">DSM 108284</strain>
    </source>
</reference>
<evidence type="ECO:0000256" key="3">
    <source>
        <dbReference type="ARBA" id="ARBA00022989"/>
    </source>
</evidence>
<evidence type="ECO:0000256" key="2">
    <source>
        <dbReference type="ARBA" id="ARBA00022692"/>
    </source>
</evidence>
<feature type="region of interest" description="Disordered" evidence="5">
    <location>
        <begin position="353"/>
        <end position="390"/>
    </location>
</feature>
<keyword evidence="8" id="KW-1185">Reference proteome</keyword>
<proteinExistence type="predicted"/>
<evidence type="ECO:0000256" key="5">
    <source>
        <dbReference type="SAM" id="MobiDB-lite"/>
    </source>
</evidence>
<feature type="compositionally biased region" description="Pro residues" evidence="5">
    <location>
        <begin position="79"/>
        <end position="91"/>
    </location>
</feature>
<feature type="region of interest" description="Disordered" evidence="5">
    <location>
        <begin position="72"/>
        <end position="96"/>
    </location>
</feature>
<keyword evidence="4 6" id="KW-0472">Membrane</keyword>
<dbReference type="EMBL" id="SFCI01000066">
    <property type="protein sequence ID" value="TFY82938.1"/>
    <property type="molecule type" value="Genomic_DNA"/>
</dbReference>
<dbReference type="GO" id="GO:0071944">
    <property type="term" value="C:cell periphery"/>
    <property type="evidence" value="ECO:0007669"/>
    <property type="project" value="UniProtKB-ARBA"/>
</dbReference>
<evidence type="ECO:0000256" key="6">
    <source>
        <dbReference type="SAM" id="Phobius"/>
    </source>
</evidence>
<comment type="caution">
    <text evidence="7">The sequence shown here is derived from an EMBL/GenBank/DDBJ whole genome shotgun (WGS) entry which is preliminary data.</text>
</comment>
<dbReference type="GO" id="GO:0016020">
    <property type="term" value="C:membrane"/>
    <property type="evidence" value="ECO:0007669"/>
    <property type="project" value="UniProtKB-SubCell"/>
</dbReference>
<evidence type="ECO:0000313" key="7">
    <source>
        <dbReference type="EMBL" id="TFY82938.1"/>
    </source>
</evidence>
<protein>
    <submittedName>
        <fullName evidence="7">Uncharacterized protein</fullName>
    </submittedName>
</protein>
<feature type="compositionally biased region" description="Basic and acidic residues" evidence="5">
    <location>
        <begin position="152"/>
        <end position="164"/>
    </location>
</feature>
<organism evidence="7 8">
    <name type="scientific">Hericium alpestre</name>
    <dbReference type="NCBI Taxonomy" id="135208"/>
    <lineage>
        <taxon>Eukaryota</taxon>
        <taxon>Fungi</taxon>
        <taxon>Dikarya</taxon>
        <taxon>Basidiomycota</taxon>
        <taxon>Agaricomycotina</taxon>
        <taxon>Agaricomycetes</taxon>
        <taxon>Russulales</taxon>
        <taxon>Hericiaceae</taxon>
        <taxon>Hericium</taxon>
    </lineage>
</organism>
<gene>
    <name evidence="7" type="ORF">EWM64_g1076</name>
</gene>
<feature type="compositionally biased region" description="Basic residues" evidence="5">
    <location>
        <begin position="371"/>
        <end position="380"/>
    </location>
</feature>
<dbReference type="PANTHER" id="PTHR15549">
    <property type="entry name" value="PAIRED IMMUNOGLOBULIN-LIKE TYPE 2 RECEPTOR"/>
    <property type="match status" value="1"/>
</dbReference>
<keyword evidence="2 6" id="KW-0812">Transmembrane</keyword>
<keyword evidence="3 6" id="KW-1133">Transmembrane helix</keyword>